<feature type="region of interest" description="Disordered" evidence="2">
    <location>
        <begin position="464"/>
        <end position="648"/>
    </location>
</feature>
<feature type="domain" description="DUF7730" evidence="3">
    <location>
        <begin position="53"/>
        <end position="229"/>
    </location>
</feature>
<dbReference type="Proteomes" id="UP000077069">
    <property type="component" value="Unassembled WGS sequence"/>
</dbReference>
<protein>
    <recommendedName>
        <fullName evidence="3">DUF7730 domain-containing protein</fullName>
    </recommendedName>
</protein>
<dbReference type="RefSeq" id="XP_018038384.1">
    <property type="nucleotide sequence ID" value="XM_018184681.1"/>
</dbReference>
<feature type="region of interest" description="Disordered" evidence="2">
    <location>
        <begin position="1"/>
        <end position="41"/>
    </location>
</feature>
<feature type="compositionally biased region" description="Basic and acidic residues" evidence="2">
    <location>
        <begin position="635"/>
        <end position="648"/>
    </location>
</feature>
<dbReference type="GeneID" id="28768167"/>
<dbReference type="OrthoDB" id="5413827at2759"/>
<gene>
    <name evidence="4" type="ORF">CC84DRAFT_1256956</name>
</gene>
<dbReference type="AlphaFoldDB" id="A0A177CMI3"/>
<reference evidence="4 5" key="1">
    <citation type="submission" date="2016-05" db="EMBL/GenBank/DDBJ databases">
        <title>Comparative analysis of secretome profiles of manganese(II)-oxidizing ascomycete fungi.</title>
        <authorList>
            <consortium name="DOE Joint Genome Institute"/>
            <person name="Zeiner C.A."/>
            <person name="Purvine S.O."/>
            <person name="Zink E.M."/>
            <person name="Wu S."/>
            <person name="Pasa-Tolic L."/>
            <person name="Chaput D.L."/>
            <person name="Haridas S."/>
            <person name="Grigoriev I.V."/>
            <person name="Santelli C.M."/>
            <person name="Hansel C.M."/>
        </authorList>
    </citation>
    <scope>NUCLEOTIDE SEQUENCE [LARGE SCALE GENOMIC DNA]</scope>
    <source>
        <strain evidence="4 5">AP3s5-JAC2a</strain>
    </source>
</reference>
<organism evidence="4 5">
    <name type="scientific">Paraphaeosphaeria sporulosa</name>
    <dbReference type="NCBI Taxonomy" id="1460663"/>
    <lineage>
        <taxon>Eukaryota</taxon>
        <taxon>Fungi</taxon>
        <taxon>Dikarya</taxon>
        <taxon>Ascomycota</taxon>
        <taxon>Pezizomycotina</taxon>
        <taxon>Dothideomycetes</taxon>
        <taxon>Pleosporomycetidae</taxon>
        <taxon>Pleosporales</taxon>
        <taxon>Massarineae</taxon>
        <taxon>Didymosphaeriaceae</taxon>
        <taxon>Paraphaeosphaeria</taxon>
    </lineage>
</organism>
<dbReference type="Pfam" id="PF24864">
    <property type="entry name" value="DUF7730"/>
    <property type="match status" value="1"/>
</dbReference>
<feature type="coiled-coil region" evidence="1">
    <location>
        <begin position="338"/>
        <end position="365"/>
    </location>
</feature>
<accession>A0A177CMI3</accession>
<feature type="compositionally biased region" description="Basic and acidic residues" evidence="2">
    <location>
        <begin position="464"/>
        <end position="498"/>
    </location>
</feature>
<proteinExistence type="predicted"/>
<evidence type="ECO:0000313" key="5">
    <source>
        <dbReference type="Proteomes" id="UP000077069"/>
    </source>
</evidence>
<keyword evidence="5" id="KW-1185">Reference proteome</keyword>
<evidence type="ECO:0000256" key="2">
    <source>
        <dbReference type="SAM" id="MobiDB-lite"/>
    </source>
</evidence>
<dbReference type="PANTHER" id="PTHR38790">
    <property type="entry name" value="2EXR DOMAIN-CONTAINING PROTEIN-RELATED"/>
    <property type="match status" value="1"/>
</dbReference>
<dbReference type="InterPro" id="IPR056632">
    <property type="entry name" value="DUF7730"/>
</dbReference>
<sequence length="648" mass="74149">MTSSKKRKASKSSPAGTKKVKSQPTTSTLTDPPAPRLKHQHLHHKAISLYNKNAQTPLLSLPREIRDQIWMYLYGNLVLHPTDKYSTNSARRNVHPLTFSICDAPHTPKTLYELSLQGASSDPSTPLPSKYLSNGEDGASTWAAPELQSHDFCAKSWQRGTAHHRHLPTDEVLKVPIVCRQMWNEMSDTVYETCTFGFTSSDDFFNFLSCRKAGLERVRKVMLAPEIKTYYSNCLDVSDLTWWSLKRLKGVRSLDLWVVWQIDMDYTRGEGVDTWSMEKKGGELDARGRKLQSLVKQLGRWDLKCDSTRVLVDRNIPGAIMGEPTSDCNNASEMDTYVANLLKEVARLSKDKAAALQEVADIQKEHAATTTRYKDIHARLTQAEEARLGLHRSVHNRIAEKNEVIAMNNTLTKKNADLMKIHADLSHESAQVKSENAEMVSALQRRDAFIAQLRTQVASAEEIHDVEQKQHEAVKVERDRLQKQVEDMCQTQRRDSHRDRGRSKPRSRSPRRSPSPDYRHSRYRKRSRGRSDYAGREYHRYEHYNSRYDDPSTHTRRRERNRSASQELYPPAPHESNRLPSPRKTPDKPSAPSDKAPHDLTDPPNTGRIPKAPKAQILFSMRQLNKKSPPKSSKWSKDVKRSDHCDPD</sequence>
<dbReference type="InParanoid" id="A0A177CMI3"/>
<feature type="compositionally biased region" description="Basic and acidic residues" evidence="2">
    <location>
        <begin position="529"/>
        <end position="553"/>
    </location>
</feature>
<dbReference type="EMBL" id="KV441550">
    <property type="protein sequence ID" value="OAG08019.1"/>
    <property type="molecule type" value="Genomic_DNA"/>
</dbReference>
<evidence type="ECO:0000313" key="4">
    <source>
        <dbReference type="EMBL" id="OAG08019.1"/>
    </source>
</evidence>
<feature type="compositionally biased region" description="Basic residues" evidence="2">
    <location>
        <begin position="499"/>
        <end position="511"/>
    </location>
</feature>
<evidence type="ECO:0000259" key="3">
    <source>
        <dbReference type="Pfam" id="PF24864"/>
    </source>
</evidence>
<feature type="compositionally biased region" description="Basic residues" evidence="2">
    <location>
        <begin position="1"/>
        <end position="10"/>
    </location>
</feature>
<keyword evidence="1" id="KW-0175">Coiled coil</keyword>
<name>A0A177CMI3_9PLEO</name>
<dbReference type="PANTHER" id="PTHR38790:SF4">
    <property type="entry name" value="2EXR DOMAIN-CONTAINING PROTEIN"/>
    <property type="match status" value="1"/>
</dbReference>
<evidence type="ECO:0000256" key="1">
    <source>
        <dbReference type="SAM" id="Coils"/>
    </source>
</evidence>